<feature type="transmembrane region" description="Helical" evidence="2">
    <location>
        <begin position="56"/>
        <end position="77"/>
    </location>
</feature>
<evidence type="ECO:0008006" key="5">
    <source>
        <dbReference type="Google" id="ProtNLM"/>
    </source>
</evidence>
<feature type="transmembrane region" description="Helical" evidence="2">
    <location>
        <begin position="285"/>
        <end position="306"/>
    </location>
</feature>
<feature type="signal peptide" evidence="3">
    <location>
        <begin position="1"/>
        <end position="19"/>
    </location>
</feature>
<feature type="transmembrane region" description="Helical" evidence="2">
    <location>
        <begin position="98"/>
        <end position="123"/>
    </location>
</feature>
<dbReference type="InterPro" id="IPR002528">
    <property type="entry name" value="MATE_fam"/>
</dbReference>
<comment type="similarity">
    <text evidence="1">Belongs to the multi antimicrobial extrusion (MATE) (TC 2.A.66.1) family.</text>
</comment>
<feature type="transmembrane region" description="Helical" evidence="2">
    <location>
        <begin position="364"/>
        <end position="386"/>
    </location>
</feature>
<dbReference type="AlphaFoldDB" id="A0A7S0IRK3"/>
<feature type="transmembrane region" description="Helical" evidence="2">
    <location>
        <begin position="393"/>
        <end position="413"/>
    </location>
</feature>
<feature type="chain" id="PRO_5031060750" description="Protein DETOXIFICATION" evidence="3">
    <location>
        <begin position="20"/>
        <end position="516"/>
    </location>
</feature>
<feature type="transmembrane region" description="Helical" evidence="2">
    <location>
        <begin position="166"/>
        <end position="185"/>
    </location>
</feature>
<dbReference type="EMBL" id="HBER01010152">
    <property type="protein sequence ID" value="CAD8529785.1"/>
    <property type="molecule type" value="Transcribed_RNA"/>
</dbReference>
<organism evidence="4">
    <name type="scientific">Calcidiscus leptoporus</name>
    <dbReference type="NCBI Taxonomy" id="127549"/>
    <lineage>
        <taxon>Eukaryota</taxon>
        <taxon>Haptista</taxon>
        <taxon>Haptophyta</taxon>
        <taxon>Prymnesiophyceae</taxon>
        <taxon>Coccolithales</taxon>
        <taxon>Calcidiscaceae</taxon>
        <taxon>Calcidiscus</taxon>
    </lineage>
</organism>
<feature type="transmembrane region" description="Helical" evidence="2">
    <location>
        <begin position="419"/>
        <end position="442"/>
    </location>
</feature>
<feature type="transmembrane region" description="Helical" evidence="2">
    <location>
        <begin position="191"/>
        <end position="215"/>
    </location>
</feature>
<dbReference type="NCBIfam" id="TIGR00797">
    <property type="entry name" value="matE"/>
    <property type="match status" value="1"/>
</dbReference>
<keyword evidence="2" id="KW-1133">Transmembrane helix</keyword>
<protein>
    <recommendedName>
        <fullName evidence="5">Protein DETOXIFICATION</fullName>
    </recommendedName>
</protein>
<name>A0A7S0IRK3_9EUKA</name>
<evidence type="ECO:0000256" key="1">
    <source>
        <dbReference type="ARBA" id="ARBA00010199"/>
    </source>
</evidence>
<dbReference type="Pfam" id="PF01554">
    <property type="entry name" value="MatE"/>
    <property type="match status" value="2"/>
</dbReference>
<gene>
    <name evidence="4" type="ORF">CLEP1334_LOCUS5037</name>
</gene>
<dbReference type="PANTHER" id="PTHR11206">
    <property type="entry name" value="MULTIDRUG RESISTANCE PROTEIN"/>
    <property type="match status" value="1"/>
</dbReference>
<accession>A0A7S0IRK3</accession>
<dbReference type="GO" id="GO:0016020">
    <property type="term" value="C:membrane"/>
    <property type="evidence" value="ECO:0007669"/>
    <property type="project" value="InterPro"/>
</dbReference>
<keyword evidence="2" id="KW-0812">Transmembrane</keyword>
<feature type="transmembrane region" description="Helical" evidence="2">
    <location>
        <begin position="135"/>
        <end position="154"/>
    </location>
</feature>
<dbReference type="GO" id="GO:0015297">
    <property type="term" value="F:antiporter activity"/>
    <property type="evidence" value="ECO:0007669"/>
    <property type="project" value="InterPro"/>
</dbReference>
<dbReference type="GO" id="GO:0042910">
    <property type="term" value="F:xenobiotic transmembrane transporter activity"/>
    <property type="evidence" value="ECO:0007669"/>
    <property type="project" value="InterPro"/>
</dbReference>
<feature type="transmembrane region" description="Helical" evidence="2">
    <location>
        <begin position="253"/>
        <end position="273"/>
    </location>
</feature>
<reference evidence="4" key="1">
    <citation type="submission" date="2021-01" db="EMBL/GenBank/DDBJ databases">
        <authorList>
            <person name="Corre E."/>
            <person name="Pelletier E."/>
            <person name="Niang G."/>
            <person name="Scheremetjew M."/>
            <person name="Finn R."/>
            <person name="Kale V."/>
            <person name="Holt S."/>
            <person name="Cochrane G."/>
            <person name="Meng A."/>
            <person name="Brown T."/>
            <person name="Cohen L."/>
        </authorList>
    </citation>
    <scope>NUCLEOTIDE SEQUENCE</scope>
    <source>
        <strain evidence="4">RCC1130</strain>
    </source>
</reference>
<evidence type="ECO:0000256" key="3">
    <source>
        <dbReference type="SAM" id="SignalP"/>
    </source>
</evidence>
<evidence type="ECO:0000256" key="2">
    <source>
        <dbReference type="SAM" id="Phobius"/>
    </source>
</evidence>
<proteinExistence type="inferred from homology"/>
<feature type="transmembrane region" description="Helical" evidence="2">
    <location>
        <begin position="318"/>
        <end position="344"/>
    </location>
</feature>
<sequence>MANITVGTSLSALWALAWPAILRNTLNCASDRATLIFVGHWDDSRAHYDGAGLGKMYSNITGLSLGFGLVLGLSTLCSQAYGSGRAHIENGLHLRRCCVLLGGMLIFSAFAAAFCQPVLTALGQPGDVAAASARYAQLQALGVPFYWLANALATSCDSVQCTRPGLYANACGAVVQLGLSALMVHPRGFGWGYLGMAAARSAGGTVTFGLMVLAIQKHGLAPLIWAYDRHKAPPVLQGSSLCHYLRITLPAALVMWCEWWAFEALSLIVGTLPKPQIRLGAHGTMFNALVVTYMFFTGLGAALCALTGKAIGERNGGIVPRLCLLASAMATSMSLAIGAAFFVLCVPLARLFTADNAIVHEVSSAMLGASLSVPGYALFMTLFGALRGAGKQSVAAVGIAMGYGIGLPLAYVLGNVLRWPAPLLGCWLGNAAALAIAAVWSVSAVSALDWRRCSPAVVHTPVSQAQAFLDAMPVSPSPHPVAVPHAVPPCVAEHMPAIEPLHGSECSLRTNAPAAQ</sequence>
<evidence type="ECO:0000313" key="4">
    <source>
        <dbReference type="EMBL" id="CAD8529785.1"/>
    </source>
</evidence>
<keyword evidence="3" id="KW-0732">Signal</keyword>
<keyword evidence="2" id="KW-0472">Membrane</keyword>